<accession>A0ABP0MYD0</accession>
<dbReference type="InterPro" id="IPR002052">
    <property type="entry name" value="DNA_methylase_N6_adenine_CS"/>
</dbReference>
<keyword evidence="8" id="KW-1185">Reference proteome</keyword>
<dbReference type="InterPro" id="IPR029063">
    <property type="entry name" value="SAM-dependent_MTases_sf"/>
</dbReference>
<comment type="similarity">
    <text evidence="1">Belongs to the eukaryotic/archaeal PrmC-related family.</text>
</comment>
<evidence type="ECO:0000256" key="5">
    <source>
        <dbReference type="SAM" id="MobiDB-lite"/>
    </source>
</evidence>
<feature type="region of interest" description="Disordered" evidence="5">
    <location>
        <begin position="149"/>
        <end position="168"/>
    </location>
</feature>
<comment type="caution">
    <text evidence="7">The sequence shown here is derived from an EMBL/GenBank/DDBJ whole genome shotgun (WGS) entry which is preliminary data.</text>
</comment>
<proteinExistence type="inferred from homology"/>
<reference evidence="7 8" key="1">
    <citation type="submission" date="2024-02" db="EMBL/GenBank/DDBJ databases">
        <authorList>
            <person name="Chen Y."/>
            <person name="Shah S."/>
            <person name="Dougan E. K."/>
            <person name="Thang M."/>
            <person name="Chan C."/>
        </authorList>
    </citation>
    <scope>NUCLEOTIDE SEQUENCE [LARGE SCALE GENOMIC DNA]</scope>
</reference>
<feature type="compositionally biased region" description="Basic residues" evidence="5">
    <location>
        <begin position="54"/>
        <end position="65"/>
    </location>
</feature>
<feature type="compositionally biased region" description="Basic and acidic residues" evidence="5">
    <location>
        <begin position="157"/>
        <end position="167"/>
    </location>
</feature>
<evidence type="ECO:0000256" key="4">
    <source>
        <dbReference type="ARBA" id="ARBA00022691"/>
    </source>
</evidence>
<dbReference type="PANTHER" id="PTHR45875:SF1">
    <property type="entry name" value="METHYLTRANSFERASE N6AMT1"/>
    <property type="match status" value="1"/>
</dbReference>
<dbReference type="Pfam" id="PF05175">
    <property type="entry name" value="MTS"/>
    <property type="match status" value="1"/>
</dbReference>
<evidence type="ECO:0000256" key="1">
    <source>
        <dbReference type="ARBA" id="ARBA00006149"/>
    </source>
</evidence>
<gene>
    <name evidence="7" type="ORF">SCF082_LOCUS29800</name>
</gene>
<dbReference type="Proteomes" id="UP001642464">
    <property type="component" value="Unassembled WGS sequence"/>
</dbReference>
<organism evidence="7 8">
    <name type="scientific">Durusdinium trenchii</name>
    <dbReference type="NCBI Taxonomy" id="1381693"/>
    <lineage>
        <taxon>Eukaryota</taxon>
        <taxon>Sar</taxon>
        <taxon>Alveolata</taxon>
        <taxon>Dinophyceae</taxon>
        <taxon>Suessiales</taxon>
        <taxon>Symbiodiniaceae</taxon>
        <taxon>Durusdinium</taxon>
    </lineage>
</organism>
<dbReference type="EMBL" id="CAXAMM010024313">
    <property type="protein sequence ID" value="CAK9055010.1"/>
    <property type="molecule type" value="Genomic_DNA"/>
</dbReference>
<evidence type="ECO:0000256" key="2">
    <source>
        <dbReference type="ARBA" id="ARBA00022603"/>
    </source>
</evidence>
<dbReference type="InterPro" id="IPR007848">
    <property type="entry name" value="Small_mtfrase_dom"/>
</dbReference>
<dbReference type="SUPFAM" id="SSF53335">
    <property type="entry name" value="S-adenosyl-L-methionine-dependent methyltransferases"/>
    <property type="match status" value="1"/>
</dbReference>
<feature type="domain" description="Methyltransferase small" evidence="6">
    <location>
        <begin position="256"/>
        <end position="346"/>
    </location>
</feature>
<feature type="region of interest" description="Disordered" evidence="5">
    <location>
        <begin position="34"/>
        <end position="67"/>
    </location>
</feature>
<protein>
    <recommendedName>
        <fullName evidence="6">Methyltransferase small domain-containing protein</fullName>
    </recommendedName>
</protein>
<keyword evidence="3" id="KW-0808">Transferase</keyword>
<keyword evidence="4" id="KW-0949">S-adenosyl-L-methionine</keyword>
<name>A0ABP0MYD0_9DINO</name>
<evidence type="ECO:0000256" key="3">
    <source>
        <dbReference type="ARBA" id="ARBA00022679"/>
    </source>
</evidence>
<sequence>MTDGLHCRGGALVLLATSFAGHFKPWTSIVPTPTFSASGSERHPRPSAPPGVRRSGRRFPKRRPRGGVDVVAEARRQAPPAPGFLKGLVRPDVVVEEELEADDVMVLDRQSDYQDVVRWVMAGGRALVVDHWRDLEQCRAALLKPFRKTPADAQEAEQQRREKKQLSDRLLGPVASGQIALQGAPPAEFLRSLYGDLFEDGSSFALPSGVLLGLVNAWQYFQGGLRFPFFKPPVLSGPVRPFYGVYASPYPVTHLELLIEWLQNRSGHRLQTALDLGTGCGVVTLILRKIAGVPSIVATDVNPNAVYGAREEFRRQGVNHVEVLRSDLFGELQGRRFDLVVFNPPWLPLPKADSEEPKRTVLDGGNFYPEELFPLLFDGLPSMLNPGGVALLLFSNHAVSRGYVDEHPFHSAFSRSRSKNALHIREVFTREFDLEGRRRRTGRPSSEIEPCAELWEFRRAEKGHFLCALSG</sequence>
<dbReference type="PANTHER" id="PTHR45875">
    <property type="entry name" value="METHYLTRANSFERASE N6AMT1"/>
    <property type="match status" value="1"/>
</dbReference>
<dbReference type="PROSITE" id="PS00092">
    <property type="entry name" value="N6_MTASE"/>
    <property type="match status" value="1"/>
</dbReference>
<evidence type="ECO:0000259" key="6">
    <source>
        <dbReference type="Pfam" id="PF05175"/>
    </source>
</evidence>
<dbReference type="CDD" id="cd02440">
    <property type="entry name" value="AdoMet_MTases"/>
    <property type="match status" value="1"/>
</dbReference>
<dbReference type="InterPro" id="IPR052190">
    <property type="entry name" value="Euk-Arch_PrmC-MTase"/>
</dbReference>
<evidence type="ECO:0000313" key="7">
    <source>
        <dbReference type="EMBL" id="CAK9055010.1"/>
    </source>
</evidence>
<evidence type="ECO:0000313" key="8">
    <source>
        <dbReference type="Proteomes" id="UP001642464"/>
    </source>
</evidence>
<keyword evidence="2" id="KW-0489">Methyltransferase</keyword>
<dbReference type="Gene3D" id="3.40.50.150">
    <property type="entry name" value="Vaccinia Virus protein VP39"/>
    <property type="match status" value="1"/>
</dbReference>